<dbReference type="PROSITE" id="PS51276">
    <property type="entry name" value="PEPTIDASE_C56_PFPI"/>
    <property type="match status" value="1"/>
</dbReference>
<reference evidence="3 4" key="1">
    <citation type="submission" date="2024-01" db="EMBL/GenBank/DDBJ databases">
        <title>Genome assemblies of Stephania.</title>
        <authorList>
            <person name="Yang L."/>
        </authorList>
    </citation>
    <scope>NUCLEOTIDE SEQUENCE [LARGE SCALE GENOMIC DNA]</scope>
    <source>
        <strain evidence="3">YNDBR</strain>
        <tissue evidence="3">Leaf</tissue>
    </source>
</reference>
<dbReference type="PANTHER" id="PTHR42733:SF9">
    <property type="entry name" value="DJ-1 PROTEIN HOMOLOG E"/>
    <property type="match status" value="1"/>
</dbReference>
<protein>
    <recommendedName>
        <fullName evidence="2">DJ-1/PfpI domain-containing protein</fullName>
    </recommendedName>
</protein>
<dbReference type="Proteomes" id="UP001420932">
    <property type="component" value="Unassembled WGS sequence"/>
</dbReference>
<accession>A0AAP0E913</accession>
<dbReference type="EMBL" id="JBBNAF010000013">
    <property type="protein sequence ID" value="KAK9087082.1"/>
    <property type="molecule type" value="Genomic_DNA"/>
</dbReference>
<dbReference type="Gene3D" id="3.40.50.880">
    <property type="match status" value="2"/>
</dbReference>
<proteinExistence type="inferred from homology"/>
<dbReference type="PANTHER" id="PTHR42733">
    <property type="entry name" value="DJ-1 PROTEIN"/>
    <property type="match status" value="1"/>
</dbReference>
<organism evidence="3 4">
    <name type="scientific">Stephania yunnanensis</name>
    <dbReference type="NCBI Taxonomy" id="152371"/>
    <lineage>
        <taxon>Eukaryota</taxon>
        <taxon>Viridiplantae</taxon>
        <taxon>Streptophyta</taxon>
        <taxon>Embryophyta</taxon>
        <taxon>Tracheophyta</taxon>
        <taxon>Spermatophyta</taxon>
        <taxon>Magnoliopsida</taxon>
        <taxon>Ranunculales</taxon>
        <taxon>Menispermaceae</taxon>
        <taxon>Menispermoideae</taxon>
        <taxon>Cissampelideae</taxon>
        <taxon>Stephania</taxon>
    </lineage>
</organism>
<evidence type="ECO:0000256" key="1">
    <source>
        <dbReference type="ARBA" id="ARBA00008542"/>
    </source>
</evidence>
<keyword evidence="4" id="KW-1185">Reference proteome</keyword>
<evidence type="ECO:0000259" key="2">
    <source>
        <dbReference type="Pfam" id="PF01965"/>
    </source>
</evidence>
<sequence length="418" mass="45159">MGSQGRKSALMICGDYMEDYEAIVPFQALQAFGIRVDCISPGKRSGDKCLTAVHDYMGYELYTELPGHSFPLNANFDEVKPELYDALIIPGGRFTELLCVDDKVLNIVTKFNEANKPIATTCHSQLILVSAEAMKGKACTGFPSLKFVIHLAGGVWKDPEPVTSCVLSGNVISAIGWPAHAEYIDILFRLMGVKVTGNQNRSVLMLCGDYVEDYEINVPFQALRGLGCKVDAVSPTKKKGEKCVTAIHDDEGAQVCSEKQGHNFIVTANWDEVKVENYDCLIIPGGRSPEFLVMDDKVVSLVKEFGDKNKIISAIDQGKLLLAAAGLLQGKRCASSYSMKAIVKVAGGELVKADSVTHGNLVTATGWPALPAFISDLVNILGISVAIAMTLNPDSPTSPVQWEETRAVLCGCLGRHVL</sequence>
<comment type="caution">
    <text evidence="3">The sequence shown here is derived from an EMBL/GenBank/DDBJ whole genome shotgun (WGS) entry which is preliminary data.</text>
</comment>
<dbReference type="Pfam" id="PF01965">
    <property type="entry name" value="DJ-1_PfpI"/>
    <property type="match status" value="2"/>
</dbReference>
<gene>
    <name evidence="3" type="ORF">Syun_029476</name>
</gene>
<dbReference type="SUPFAM" id="SSF52317">
    <property type="entry name" value="Class I glutamine amidotransferase-like"/>
    <property type="match status" value="2"/>
</dbReference>
<evidence type="ECO:0000313" key="4">
    <source>
        <dbReference type="Proteomes" id="UP001420932"/>
    </source>
</evidence>
<dbReference type="AlphaFoldDB" id="A0AAP0E913"/>
<feature type="domain" description="DJ-1/PfpI" evidence="2">
    <location>
        <begin position="7"/>
        <end position="184"/>
    </location>
</feature>
<name>A0AAP0E913_9MAGN</name>
<dbReference type="InterPro" id="IPR029062">
    <property type="entry name" value="Class_I_gatase-like"/>
</dbReference>
<comment type="similarity">
    <text evidence="1">Belongs to the peptidase C56 family.</text>
</comment>
<evidence type="ECO:0000313" key="3">
    <source>
        <dbReference type="EMBL" id="KAK9087082.1"/>
    </source>
</evidence>
<dbReference type="InterPro" id="IPR002818">
    <property type="entry name" value="DJ-1/PfpI"/>
</dbReference>
<dbReference type="InterPro" id="IPR006286">
    <property type="entry name" value="C56_PfpI-like"/>
</dbReference>
<feature type="domain" description="DJ-1/PfpI" evidence="2">
    <location>
        <begin position="201"/>
        <end position="378"/>
    </location>
</feature>
<dbReference type="CDD" id="cd03169">
    <property type="entry name" value="GATase1_PfpI_1"/>
    <property type="match status" value="2"/>
</dbReference>